<keyword evidence="6" id="KW-0614">Plasmid</keyword>
<evidence type="ECO:0000256" key="4">
    <source>
        <dbReference type="ARBA" id="ARBA00023014"/>
    </source>
</evidence>
<dbReference type="PATRIC" id="fig|927704.6.peg.3511"/>
<geneLocation type="plasmid" evidence="6 7">
    <name>pSRC4</name>
</geneLocation>
<keyword evidence="3" id="KW-0408">Iron</keyword>
<dbReference type="CDD" id="cd01335">
    <property type="entry name" value="Radical_SAM"/>
    <property type="match status" value="1"/>
</dbReference>
<protein>
    <recommendedName>
        <fullName evidence="5">Radical SAM core domain-containing protein</fullName>
    </recommendedName>
</protein>
<dbReference type="Gene3D" id="3.20.20.70">
    <property type="entry name" value="Aldolase class I"/>
    <property type="match status" value="1"/>
</dbReference>
<dbReference type="SFLD" id="SFLDS00029">
    <property type="entry name" value="Radical_SAM"/>
    <property type="match status" value="1"/>
</dbReference>
<gene>
    <name evidence="6" type="ordered locus">SELR_pSRC400960</name>
</gene>
<accession>I0GVG0</accession>
<dbReference type="PANTHER" id="PTHR11228">
    <property type="entry name" value="RADICAL SAM DOMAIN PROTEIN"/>
    <property type="match status" value="1"/>
</dbReference>
<keyword evidence="1" id="KW-0949">S-adenosyl-L-methionine</keyword>
<keyword evidence="4" id="KW-0411">Iron-sulfur</keyword>
<dbReference type="GO" id="GO:0051536">
    <property type="term" value="F:iron-sulfur cluster binding"/>
    <property type="evidence" value="ECO:0007669"/>
    <property type="project" value="UniProtKB-KW"/>
</dbReference>
<dbReference type="OrthoDB" id="9810775at2"/>
<sequence length="264" mass="30220">MLIALTDYCSMGCPHCLSDCTTDGKHITLEQLKRNLDFAYDLIGYSTMQCIVFSGGEPFEHPQIKQVLETIAEYQKRFPRVGVVIATNGYQLAHDKDLYNWYRDFVKNRAKNFLTQVTAVKEYYPKRLIEKDLYWLSKIKNCSVVDEVSEIYLYPQGRALNLKDARWETKAPKCVNLRLIANQIPETSFRHIVNTMPVGKYCTPRINIDGSIALGESRLCPPIGTIDNDLQKLGENVKHCKCGQCSIPLEILRKHSPQAYSLIH</sequence>
<reference evidence="6 7" key="1">
    <citation type="submission" date="2011-10" db="EMBL/GenBank/DDBJ databases">
        <title>Whole genome sequence of Selenomonas ruminantium subsp. lactilytica TAM6421.</title>
        <authorList>
            <person name="Oguchi A."/>
            <person name="Ankai A."/>
            <person name="Kaneko J."/>
            <person name="Yamada-Narita S."/>
            <person name="Fukui S."/>
            <person name="Takahashi M."/>
            <person name="Onodera T."/>
            <person name="Kojima S."/>
            <person name="Fushimi T."/>
            <person name="Abe N."/>
            <person name="Kamio Y."/>
            <person name="Yamazaki S."/>
            <person name="Fujita N."/>
        </authorList>
    </citation>
    <scope>NUCLEOTIDE SEQUENCE [LARGE SCALE GENOMIC DNA]</scope>
    <source>
        <strain evidence="7">NBRC 103574 / TAM6421</strain>
        <plasmid evidence="6 7">pSRC4</plasmid>
    </source>
</reference>
<dbReference type="InterPro" id="IPR058240">
    <property type="entry name" value="rSAM_sf"/>
</dbReference>
<dbReference type="PANTHER" id="PTHR11228:SF7">
    <property type="entry name" value="PQQA PEPTIDE CYCLASE"/>
    <property type="match status" value="1"/>
</dbReference>
<dbReference type="Pfam" id="PF04055">
    <property type="entry name" value="Radical_SAM"/>
    <property type="match status" value="1"/>
</dbReference>
<dbReference type="InterPro" id="IPR007197">
    <property type="entry name" value="rSAM"/>
</dbReference>
<evidence type="ECO:0000259" key="5">
    <source>
        <dbReference type="Pfam" id="PF04055"/>
    </source>
</evidence>
<dbReference type="GO" id="GO:0003824">
    <property type="term" value="F:catalytic activity"/>
    <property type="evidence" value="ECO:0007669"/>
    <property type="project" value="InterPro"/>
</dbReference>
<dbReference type="HOGENOM" id="CLU_1053339_0_0_9"/>
<evidence type="ECO:0000256" key="1">
    <source>
        <dbReference type="ARBA" id="ARBA00022691"/>
    </source>
</evidence>
<dbReference type="RefSeq" id="WP_014426047.1">
    <property type="nucleotide sequence ID" value="NC_017069.1"/>
</dbReference>
<evidence type="ECO:0000256" key="2">
    <source>
        <dbReference type="ARBA" id="ARBA00022723"/>
    </source>
</evidence>
<dbReference type="GO" id="GO:0046872">
    <property type="term" value="F:metal ion binding"/>
    <property type="evidence" value="ECO:0007669"/>
    <property type="project" value="UniProtKB-KW"/>
</dbReference>
<name>I0GVG0_SELRL</name>
<proteinExistence type="predicted"/>
<evidence type="ECO:0000313" key="6">
    <source>
        <dbReference type="EMBL" id="BAL84747.1"/>
    </source>
</evidence>
<feature type="domain" description="Radical SAM core" evidence="5">
    <location>
        <begin position="5"/>
        <end position="112"/>
    </location>
</feature>
<dbReference type="SUPFAM" id="SSF102114">
    <property type="entry name" value="Radical SAM enzymes"/>
    <property type="match status" value="1"/>
</dbReference>
<keyword evidence="2" id="KW-0479">Metal-binding</keyword>
<dbReference type="Proteomes" id="UP000007887">
    <property type="component" value="Plasmid pSRC4"/>
</dbReference>
<dbReference type="InterPro" id="IPR013785">
    <property type="entry name" value="Aldolase_TIM"/>
</dbReference>
<dbReference type="InterPro" id="IPR050377">
    <property type="entry name" value="Radical_SAM_PqqE_MftC-like"/>
</dbReference>
<evidence type="ECO:0000313" key="7">
    <source>
        <dbReference type="Proteomes" id="UP000007887"/>
    </source>
</evidence>
<dbReference type="EMBL" id="AP012294">
    <property type="protein sequence ID" value="BAL84747.1"/>
    <property type="molecule type" value="Genomic_DNA"/>
</dbReference>
<dbReference type="KEGG" id="sri:SELR_pSRC400960"/>
<organism evidence="6 7">
    <name type="scientific">Selenomonas ruminantium subsp. lactilytica (strain NBRC 103574 / TAM6421)</name>
    <dbReference type="NCBI Taxonomy" id="927704"/>
    <lineage>
        <taxon>Bacteria</taxon>
        <taxon>Bacillati</taxon>
        <taxon>Bacillota</taxon>
        <taxon>Negativicutes</taxon>
        <taxon>Selenomonadales</taxon>
        <taxon>Selenomonadaceae</taxon>
        <taxon>Selenomonas</taxon>
    </lineage>
</organism>
<evidence type="ECO:0000256" key="3">
    <source>
        <dbReference type="ARBA" id="ARBA00023004"/>
    </source>
</evidence>
<dbReference type="AlphaFoldDB" id="I0GVG0"/>